<proteinExistence type="predicted"/>
<feature type="region of interest" description="Disordered" evidence="1">
    <location>
        <begin position="34"/>
        <end position="53"/>
    </location>
</feature>
<evidence type="ECO:0000313" key="3">
    <source>
        <dbReference type="Proteomes" id="UP000767392"/>
    </source>
</evidence>
<dbReference type="RefSeq" id="WP_105988434.1">
    <property type="nucleotide sequence ID" value="NZ_POST01000007.1"/>
</dbReference>
<reference evidence="2 3" key="1">
    <citation type="submission" date="2018-08" db="EMBL/GenBank/DDBJ databases">
        <title>Comparative genomics of wild bee and flower associated Lactobacillus reveals potential adaptation to the bee host.</title>
        <authorList>
            <person name="Vuong H.Q."/>
            <person name="Mcfrederick Q.S."/>
        </authorList>
    </citation>
    <scope>NUCLEOTIDE SEQUENCE [LARGE SCALE GENOMIC DNA]</scope>
    <source>
        <strain evidence="2 3">HV_04</strain>
    </source>
</reference>
<accession>A0ABY2YVB2</accession>
<dbReference type="Proteomes" id="UP000767392">
    <property type="component" value="Unassembled WGS sequence"/>
</dbReference>
<gene>
    <name evidence="2" type="ORF">DY048_07710</name>
</gene>
<dbReference type="EMBL" id="QUAM01000008">
    <property type="protein sequence ID" value="TPR12428.1"/>
    <property type="molecule type" value="Genomic_DNA"/>
</dbReference>
<dbReference type="InterPro" id="IPR006523">
    <property type="entry name" value="RinA"/>
</dbReference>
<name>A0ABY2YVB2_9LACO</name>
<dbReference type="NCBIfam" id="TIGR01636">
    <property type="entry name" value="phage_rinA"/>
    <property type="match status" value="1"/>
</dbReference>
<evidence type="ECO:0000313" key="2">
    <source>
        <dbReference type="EMBL" id="TPR12428.1"/>
    </source>
</evidence>
<evidence type="ECO:0008006" key="4">
    <source>
        <dbReference type="Google" id="ProtNLM"/>
    </source>
</evidence>
<protein>
    <recommendedName>
        <fullName evidence="4">Transcriptional regulator</fullName>
    </recommendedName>
</protein>
<comment type="caution">
    <text evidence="2">The sequence shown here is derived from an EMBL/GenBank/DDBJ whole genome shotgun (WGS) entry which is preliminary data.</text>
</comment>
<organism evidence="2 3">
    <name type="scientific">Apilactobacillus timberlakei</name>
    <dbReference type="NCBI Taxonomy" id="2008380"/>
    <lineage>
        <taxon>Bacteria</taxon>
        <taxon>Bacillati</taxon>
        <taxon>Bacillota</taxon>
        <taxon>Bacilli</taxon>
        <taxon>Lactobacillales</taxon>
        <taxon>Lactobacillaceae</taxon>
        <taxon>Apilactobacillus</taxon>
    </lineage>
</organism>
<keyword evidence="3" id="KW-1185">Reference proteome</keyword>
<evidence type="ECO:0000256" key="1">
    <source>
        <dbReference type="SAM" id="MobiDB-lite"/>
    </source>
</evidence>
<sequence>MQRSTINFIEELLRDYPKIPEYIERKKQDIKYPFNANRDDNVGGGQGHSNNTSPTERIVLKIDDCDFINAFQRQEAAIDKSLAKCDPSFISVIKEYYFDEYNAKTLPAVAANHGYSNPGIYRERKKFFKDVMRNLGLHHYIERDEIIADKQANYHAKRKINALK</sequence>